<reference evidence="3" key="1">
    <citation type="submission" date="2016-10" db="EMBL/GenBank/DDBJ databases">
        <authorList>
            <person name="Varghese N."/>
            <person name="Submissions S."/>
        </authorList>
    </citation>
    <scope>NUCLEOTIDE SEQUENCE [LARGE SCALE GENOMIC DNA]</scope>
    <source>
        <strain evidence="3">ATCC 23835</strain>
    </source>
</reference>
<dbReference type="InterPro" id="IPR051200">
    <property type="entry name" value="Host-pathogen_enzymatic-act"/>
</dbReference>
<feature type="chain" id="PRO_5009262117" description="DNA-binding beta-propeller fold protein YncE" evidence="1">
    <location>
        <begin position="23"/>
        <end position="352"/>
    </location>
</feature>
<dbReference type="AlphaFoldDB" id="A0A1H1UGM1"/>
<dbReference type="InterPro" id="IPR015943">
    <property type="entry name" value="WD40/YVTN_repeat-like_dom_sf"/>
</dbReference>
<protein>
    <recommendedName>
        <fullName evidence="4">DNA-binding beta-propeller fold protein YncE</fullName>
    </recommendedName>
</protein>
<evidence type="ECO:0000313" key="3">
    <source>
        <dbReference type="Proteomes" id="UP000199524"/>
    </source>
</evidence>
<dbReference type="PANTHER" id="PTHR47197">
    <property type="entry name" value="PROTEIN NIRF"/>
    <property type="match status" value="1"/>
</dbReference>
<keyword evidence="1" id="KW-0732">Signal</keyword>
<name>A0A1H1UGM1_9PSED</name>
<evidence type="ECO:0000313" key="2">
    <source>
        <dbReference type="EMBL" id="SDS71647.1"/>
    </source>
</evidence>
<dbReference type="PANTHER" id="PTHR47197:SF3">
    <property type="entry name" value="DIHYDRO-HEME D1 DEHYDROGENASE"/>
    <property type="match status" value="1"/>
</dbReference>
<accession>A0A1H1UGM1</accession>
<dbReference type="RefSeq" id="WP_090205212.1">
    <property type="nucleotide sequence ID" value="NZ_LT629777.1"/>
</dbReference>
<sequence>MRPARVFLALGMTLGLSAAALAEPADDLLYHREQQVRLPGSGDSWGFAALDPARPYLYLARRENGLSVFDIKRQRLVKTVPGSAGANGVVFVPGLDRLFVLNTDGSLAVVDRTSLKVLKRIAVARSNLNSAVYEPTTGQVIIVSGRRADRSSLFVFDPRQERISAAHELDVKKIDPLLVKGDGSFFLPMRDEGKVARLSASSFEVLDSWQFDGCAKPSTLAQDSERRRLFVACRGDQPRLIVADLDSGVVKASLPITRDVNALAYDSVGRRLLVPSGVDANLTLVRQEDADHYAVLGSVGTLPMAYNMAFDPQSRKVYLPAMDFTLPASAKGEPKADPIFHAGTFSVTTLAP</sequence>
<organism evidence="2 3">
    <name type="scientific">Pseudomonas asplenii</name>
    <dbReference type="NCBI Taxonomy" id="53407"/>
    <lineage>
        <taxon>Bacteria</taxon>
        <taxon>Pseudomonadati</taxon>
        <taxon>Pseudomonadota</taxon>
        <taxon>Gammaproteobacteria</taxon>
        <taxon>Pseudomonadales</taxon>
        <taxon>Pseudomonadaceae</taxon>
        <taxon>Pseudomonas</taxon>
    </lineage>
</organism>
<dbReference type="EMBL" id="LT629777">
    <property type="protein sequence ID" value="SDS71647.1"/>
    <property type="molecule type" value="Genomic_DNA"/>
</dbReference>
<dbReference type="InterPro" id="IPR011044">
    <property type="entry name" value="Quino_amine_DH_bsu"/>
</dbReference>
<dbReference type="GeneID" id="300207487"/>
<dbReference type="SUPFAM" id="SSF50969">
    <property type="entry name" value="YVTN repeat-like/Quinoprotein amine dehydrogenase"/>
    <property type="match status" value="1"/>
</dbReference>
<feature type="signal peptide" evidence="1">
    <location>
        <begin position="1"/>
        <end position="22"/>
    </location>
</feature>
<dbReference type="Proteomes" id="UP000199524">
    <property type="component" value="Chromosome I"/>
</dbReference>
<gene>
    <name evidence="2" type="ORF">SAMN05216598_2511</name>
</gene>
<evidence type="ECO:0008006" key="4">
    <source>
        <dbReference type="Google" id="ProtNLM"/>
    </source>
</evidence>
<evidence type="ECO:0000256" key="1">
    <source>
        <dbReference type="SAM" id="SignalP"/>
    </source>
</evidence>
<proteinExistence type="predicted"/>
<dbReference type="Gene3D" id="2.130.10.10">
    <property type="entry name" value="YVTN repeat-like/Quinoprotein amine dehydrogenase"/>
    <property type="match status" value="2"/>
</dbReference>
<keyword evidence="3" id="KW-1185">Reference proteome</keyword>